<keyword evidence="4" id="KW-0418">Kinase</keyword>
<keyword evidence="1" id="KW-0547">Nucleotide-binding</keyword>
<dbReference type="SUPFAM" id="SSF56112">
    <property type="entry name" value="Protein kinase-like (PK-like)"/>
    <property type="match status" value="1"/>
</dbReference>
<dbReference type="InterPro" id="IPR000719">
    <property type="entry name" value="Prot_kinase_dom"/>
</dbReference>
<dbReference type="Proteomes" id="UP000233837">
    <property type="component" value="Unassembled WGS sequence"/>
</dbReference>
<protein>
    <submittedName>
        <fullName evidence="4">L-type lectin-domain containing receptor kinase IV.2</fullName>
    </submittedName>
</protein>
<evidence type="ECO:0000313" key="4">
    <source>
        <dbReference type="EMBL" id="PKU82069.1"/>
    </source>
</evidence>
<feature type="domain" description="Protein kinase" evidence="3">
    <location>
        <begin position="1"/>
        <end position="98"/>
    </location>
</feature>
<sequence length="98" mass="11016">MPSGSLHNYLFNRVEQSLTWKQRFNIIKGIAAGMLYLHEEWEQVVFHRGIKASYVLDADFNGKLGDFGLARLHDRGSMADTTSVVGTLGYLAPELSRT</sequence>
<keyword evidence="5" id="KW-1185">Reference proteome</keyword>
<name>A0A2I0X2D2_9ASPA</name>
<dbReference type="InterPro" id="IPR011009">
    <property type="entry name" value="Kinase-like_dom_sf"/>
</dbReference>
<evidence type="ECO:0000256" key="2">
    <source>
        <dbReference type="ARBA" id="ARBA00022840"/>
    </source>
</evidence>
<dbReference type="PROSITE" id="PS50011">
    <property type="entry name" value="PROTEIN_KINASE_DOM"/>
    <property type="match status" value="1"/>
</dbReference>
<dbReference type="GO" id="GO:0030246">
    <property type="term" value="F:carbohydrate binding"/>
    <property type="evidence" value="ECO:0007669"/>
    <property type="project" value="UniProtKB-KW"/>
</dbReference>
<dbReference type="AlphaFoldDB" id="A0A2I0X2D2"/>
<keyword evidence="4" id="KW-0675">Receptor</keyword>
<dbReference type="GO" id="GO:0005524">
    <property type="term" value="F:ATP binding"/>
    <property type="evidence" value="ECO:0007669"/>
    <property type="project" value="UniProtKB-KW"/>
</dbReference>
<gene>
    <name evidence="4" type="primary">LECRK42</name>
    <name evidence="4" type="ORF">MA16_Dca004086</name>
</gene>
<reference evidence="4 5" key="2">
    <citation type="journal article" date="2017" name="Nature">
        <title>The Apostasia genome and the evolution of orchids.</title>
        <authorList>
            <person name="Zhang G.Q."/>
            <person name="Liu K.W."/>
            <person name="Li Z."/>
            <person name="Lohaus R."/>
            <person name="Hsiao Y.Y."/>
            <person name="Niu S.C."/>
            <person name="Wang J.Y."/>
            <person name="Lin Y.C."/>
            <person name="Xu Q."/>
            <person name="Chen L.J."/>
            <person name="Yoshida K."/>
            <person name="Fujiwara S."/>
            <person name="Wang Z.W."/>
            <person name="Zhang Y.Q."/>
            <person name="Mitsuda N."/>
            <person name="Wang M."/>
            <person name="Liu G.H."/>
            <person name="Pecoraro L."/>
            <person name="Huang H.X."/>
            <person name="Xiao X.J."/>
            <person name="Lin M."/>
            <person name="Wu X.Y."/>
            <person name="Wu W.L."/>
            <person name="Chen Y.Y."/>
            <person name="Chang S.B."/>
            <person name="Sakamoto S."/>
            <person name="Ohme-Takagi M."/>
            <person name="Yagi M."/>
            <person name="Zeng S.J."/>
            <person name="Shen C.Y."/>
            <person name="Yeh C.M."/>
            <person name="Luo Y.B."/>
            <person name="Tsai W.C."/>
            <person name="Van de Peer Y."/>
            <person name="Liu Z.J."/>
        </authorList>
    </citation>
    <scope>NUCLEOTIDE SEQUENCE [LARGE SCALE GENOMIC DNA]</scope>
    <source>
        <tissue evidence="4">The whole plant</tissue>
    </source>
</reference>
<dbReference type="PANTHER" id="PTHR27007">
    <property type="match status" value="1"/>
</dbReference>
<keyword evidence="4" id="KW-0808">Transferase</keyword>
<dbReference type="FunFam" id="1.10.510.10:FF:001731">
    <property type="match status" value="1"/>
</dbReference>
<organism evidence="4 5">
    <name type="scientific">Dendrobium catenatum</name>
    <dbReference type="NCBI Taxonomy" id="906689"/>
    <lineage>
        <taxon>Eukaryota</taxon>
        <taxon>Viridiplantae</taxon>
        <taxon>Streptophyta</taxon>
        <taxon>Embryophyta</taxon>
        <taxon>Tracheophyta</taxon>
        <taxon>Spermatophyta</taxon>
        <taxon>Magnoliopsida</taxon>
        <taxon>Liliopsida</taxon>
        <taxon>Asparagales</taxon>
        <taxon>Orchidaceae</taxon>
        <taxon>Epidendroideae</taxon>
        <taxon>Malaxideae</taxon>
        <taxon>Dendrobiinae</taxon>
        <taxon>Dendrobium</taxon>
    </lineage>
</organism>
<dbReference type="Pfam" id="PF00069">
    <property type="entry name" value="Pkinase"/>
    <property type="match status" value="1"/>
</dbReference>
<accession>A0A2I0X2D2</accession>
<evidence type="ECO:0000256" key="1">
    <source>
        <dbReference type="ARBA" id="ARBA00022741"/>
    </source>
</evidence>
<dbReference type="EMBL" id="KZ502211">
    <property type="protein sequence ID" value="PKU82069.1"/>
    <property type="molecule type" value="Genomic_DNA"/>
</dbReference>
<dbReference type="Gene3D" id="1.10.510.10">
    <property type="entry name" value="Transferase(Phosphotransferase) domain 1"/>
    <property type="match status" value="1"/>
</dbReference>
<reference evidence="4 5" key="1">
    <citation type="journal article" date="2016" name="Sci. Rep.">
        <title>The Dendrobium catenatum Lindl. genome sequence provides insights into polysaccharide synthase, floral development and adaptive evolution.</title>
        <authorList>
            <person name="Zhang G.Q."/>
            <person name="Xu Q."/>
            <person name="Bian C."/>
            <person name="Tsai W.C."/>
            <person name="Yeh C.M."/>
            <person name="Liu K.W."/>
            <person name="Yoshida K."/>
            <person name="Zhang L.S."/>
            <person name="Chang S.B."/>
            <person name="Chen F."/>
            <person name="Shi Y."/>
            <person name="Su Y.Y."/>
            <person name="Zhang Y.Q."/>
            <person name="Chen L.J."/>
            <person name="Yin Y."/>
            <person name="Lin M."/>
            <person name="Huang H."/>
            <person name="Deng H."/>
            <person name="Wang Z.W."/>
            <person name="Zhu S.L."/>
            <person name="Zhao X."/>
            <person name="Deng C."/>
            <person name="Niu S.C."/>
            <person name="Huang J."/>
            <person name="Wang M."/>
            <person name="Liu G.H."/>
            <person name="Yang H.J."/>
            <person name="Xiao X.J."/>
            <person name="Hsiao Y.Y."/>
            <person name="Wu W.L."/>
            <person name="Chen Y.Y."/>
            <person name="Mitsuda N."/>
            <person name="Ohme-Takagi M."/>
            <person name="Luo Y.B."/>
            <person name="Van de Peer Y."/>
            <person name="Liu Z.J."/>
        </authorList>
    </citation>
    <scope>NUCLEOTIDE SEQUENCE [LARGE SCALE GENOMIC DNA]</scope>
    <source>
        <tissue evidence="4">The whole plant</tissue>
    </source>
</reference>
<keyword evidence="2" id="KW-0067">ATP-binding</keyword>
<dbReference type="GO" id="GO:0004672">
    <property type="term" value="F:protein kinase activity"/>
    <property type="evidence" value="ECO:0007669"/>
    <property type="project" value="InterPro"/>
</dbReference>
<proteinExistence type="predicted"/>
<evidence type="ECO:0000313" key="5">
    <source>
        <dbReference type="Proteomes" id="UP000233837"/>
    </source>
</evidence>
<keyword evidence="4" id="KW-0430">Lectin</keyword>
<evidence type="ECO:0000259" key="3">
    <source>
        <dbReference type="PROSITE" id="PS50011"/>
    </source>
</evidence>
<dbReference type="InterPro" id="IPR050528">
    <property type="entry name" value="L-type_Lectin-RKs"/>
</dbReference>